<sequence>MCVDVKSRFSRIVAGTLLLLATIGSADAFGNDFPTLSDVLPTMPERVRDIDLDEDWMANTVVLVGTGDDDKISVVVDDERIRFHVDGRSVGRIDLDDLPNRPQDEDEDSPPELEMPLKIIISGGSGNDDISLEIEPSDDPSTEIRNRAIFLLYGDEGDDTLTSVNANQVFFVGGIGTDLLMGDGSGSTYAGCDMLNTDFETLRLICMPDMSMDIIVPGHASSTAFRNYYQQFEPTTYVSPRVTSVELTPKKLPNVPVIASREKQNSTIIDPTPIVFDSILLDRDRVINKIGCIVQDVSFTDDGMNMVFTDVE</sequence>
<name>F2AN64_RHOBT</name>
<dbReference type="PATRIC" id="fig|991778.3.peg.1190"/>
<gene>
    <name evidence="3" type="ORF">RBWH47_03277</name>
</gene>
<organism evidence="3 4">
    <name type="scientific">Rhodopirellula baltica WH47</name>
    <dbReference type="NCBI Taxonomy" id="991778"/>
    <lineage>
        <taxon>Bacteria</taxon>
        <taxon>Pseudomonadati</taxon>
        <taxon>Planctomycetota</taxon>
        <taxon>Planctomycetia</taxon>
        <taxon>Pirellulales</taxon>
        <taxon>Pirellulaceae</taxon>
        <taxon>Rhodopirellula</taxon>
    </lineage>
</organism>
<comment type="caution">
    <text evidence="3">The sequence shown here is derived from an EMBL/GenBank/DDBJ whole genome shotgun (WGS) entry which is preliminary data.</text>
</comment>
<feature type="region of interest" description="Disordered" evidence="1">
    <location>
        <begin position="94"/>
        <end position="113"/>
    </location>
</feature>
<evidence type="ECO:0000313" key="4">
    <source>
        <dbReference type="Proteomes" id="UP000006222"/>
    </source>
</evidence>
<evidence type="ECO:0000256" key="2">
    <source>
        <dbReference type="SAM" id="SignalP"/>
    </source>
</evidence>
<keyword evidence="2" id="KW-0732">Signal</keyword>
<feature type="signal peptide" evidence="2">
    <location>
        <begin position="1"/>
        <end position="28"/>
    </location>
</feature>
<feature type="compositionally biased region" description="Basic and acidic residues" evidence="1">
    <location>
        <begin position="94"/>
        <end position="103"/>
    </location>
</feature>
<accession>F2AN64</accession>
<dbReference type="AlphaFoldDB" id="F2AN64"/>
<evidence type="ECO:0000313" key="3">
    <source>
        <dbReference type="EMBL" id="EGF28885.1"/>
    </source>
</evidence>
<reference evidence="3 4" key="1">
    <citation type="journal article" date="2013" name="Mar. Genomics">
        <title>Expression of sulfatases in Rhodopirellula baltica and the diversity of sulfatases in the genus Rhodopirellula.</title>
        <authorList>
            <person name="Wegner C.E."/>
            <person name="Richter-Heitmann T."/>
            <person name="Klindworth A."/>
            <person name="Klockow C."/>
            <person name="Richter M."/>
            <person name="Achstetter T."/>
            <person name="Glockner F.O."/>
            <person name="Harder J."/>
        </authorList>
    </citation>
    <scope>NUCLEOTIDE SEQUENCE [LARGE SCALE GENOMIC DNA]</scope>
    <source>
        <strain evidence="3 4">WH47</strain>
    </source>
</reference>
<dbReference type="PRINTS" id="PR00313">
    <property type="entry name" value="CABNDNGRPT"/>
</dbReference>
<feature type="chain" id="PRO_5003273817" evidence="2">
    <location>
        <begin position="29"/>
        <end position="312"/>
    </location>
</feature>
<evidence type="ECO:0000256" key="1">
    <source>
        <dbReference type="SAM" id="MobiDB-lite"/>
    </source>
</evidence>
<dbReference type="Proteomes" id="UP000006222">
    <property type="component" value="Unassembled WGS sequence"/>
</dbReference>
<proteinExistence type="predicted"/>
<dbReference type="EMBL" id="AFAR01000065">
    <property type="protein sequence ID" value="EGF28885.1"/>
    <property type="molecule type" value="Genomic_DNA"/>
</dbReference>
<protein>
    <submittedName>
        <fullName evidence="3">Outer membrane secretion protein</fullName>
    </submittedName>
</protein>